<evidence type="ECO:0000256" key="1">
    <source>
        <dbReference type="SAM" id="MobiDB-lite"/>
    </source>
</evidence>
<dbReference type="Gene3D" id="3.40.50.2000">
    <property type="entry name" value="Glycogen Phosphorylase B"/>
    <property type="match status" value="2"/>
</dbReference>
<proteinExistence type="predicted"/>
<accession>A0AAV5RF67</accession>
<name>A0AAV5RF67_STABA</name>
<reference evidence="2 3" key="1">
    <citation type="journal article" date="2023" name="Elife">
        <title>Identification of key yeast species and microbe-microbe interactions impacting larval growth of Drosophila in the wild.</title>
        <authorList>
            <person name="Mure A."/>
            <person name="Sugiura Y."/>
            <person name="Maeda R."/>
            <person name="Honda K."/>
            <person name="Sakurai N."/>
            <person name="Takahashi Y."/>
            <person name="Watada M."/>
            <person name="Katoh T."/>
            <person name="Gotoh A."/>
            <person name="Gotoh Y."/>
            <person name="Taniguchi I."/>
            <person name="Nakamura K."/>
            <person name="Hayashi T."/>
            <person name="Katayama T."/>
            <person name="Uemura T."/>
            <person name="Hattori Y."/>
        </authorList>
    </citation>
    <scope>NUCLEOTIDE SEQUENCE [LARGE SCALE GENOMIC DNA]</scope>
    <source>
        <strain evidence="2 3">SB-73</strain>
    </source>
</reference>
<dbReference type="PANTHER" id="PTHR10788">
    <property type="entry name" value="TREHALOSE-6-PHOSPHATE SYNTHASE"/>
    <property type="match status" value="1"/>
</dbReference>
<dbReference type="GO" id="GO:0005829">
    <property type="term" value="C:cytosol"/>
    <property type="evidence" value="ECO:0007669"/>
    <property type="project" value="TreeGrafter"/>
</dbReference>
<organism evidence="2 3">
    <name type="scientific">Starmerella bacillaris</name>
    <name type="common">Yeast</name>
    <name type="synonym">Candida zemplinina</name>
    <dbReference type="NCBI Taxonomy" id="1247836"/>
    <lineage>
        <taxon>Eukaryota</taxon>
        <taxon>Fungi</taxon>
        <taxon>Dikarya</taxon>
        <taxon>Ascomycota</taxon>
        <taxon>Saccharomycotina</taxon>
        <taxon>Dipodascomycetes</taxon>
        <taxon>Dipodascales</taxon>
        <taxon>Trichomonascaceae</taxon>
        <taxon>Starmerella</taxon>
    </lineage>
</organism>
<dbReference type="EMBL" id="BTGC01000003">
    <property type="protein sequence ID" value="GMM50144.1"/>
    <property type="molecule type" value="Genomic_DNA"/>
</dbReference>
<dbReference type="InterPro" id="IPR001830">
    <property type="entry name" value="Glyco_trans_20"/>
</dbReference>
<evidence type="ECO:0000313" key="2">
    <source>
        <dbReference type="EMBL" id="GMM50144.1"/>
    </source>
</evidence>
<protein>
    <submittedName>
        <fullName evidence="2">Trehalose 6-phosphate synthase/phosphatase complex subunit</fullName>
    </submittedName>
</protein>
<evidence type="ECO:0000313" key="3">
    <source>
        <dbReference type="Proteomes" id="UP001362899"/>
    </source>
</evidence>
<dbReference type="CDD" id="cd03788">
    <property type="entry name" value="GT20_TPS"/>
    <property type="match status" value="1"/>
</dbReference>
<dbReference type="Proteomes" id="UP001362899">
    <property type="component" value="Unassembled WGS sequence"/>
</dbReference>
<feature type="compositionally biased region" description="Polar residues" evidence="1">
    <location>
        <begin position="39"/>
        <end position="50"/>
    </location>
</feature>
<dbReference type="GO" id="GO:0005946">
    <property type="term" value="C:alpha,alpha-trehalose-phosphate synthase complex (UDP-forming)"/>
    <property type="evidence" value="ECO:0007669"/>
    <property type="project" value="TreeGrafter"/>
</dbReference>
<dbReference type="AlphaFoldDB" id="A0AAV5RF67"/>
<keyword evidence="3" id="KW-1185">Reference proteome</keyword>
<dbReference type="PANTHER" id="PTHR10788:SF15">
    <property type="entry name" value="TREHALOSE SYNTHASE COMPLEX REGULATORY SUBUNIT TPS3-RELATED"/>
    <property type="match status" value="1"/>
</dbReference>
<feature type="region of interest" description="Disordered" evidence="1">
    <location>
        <begin position="30"/>
        <end position="50"/>
    </location>
</feature>
<dbReference type="GO" id="GO:0004805">
    <property type="term" value="F:trehalose-phosphatase activity"/>
    <property type="evidence" value="ECO:0007669"/>
    <property type="project" value="TreeGrafter"/>
</dbReference>
<feature type="region of interest" description="Disordered" evidence="1">
    <location>
        <begin position="938"/>
        <end position="957"/>
    </location>
</feature>
<dbReference type="SUPFAM" id="SSF53756">
    <property type="entry name" value="UDP-Glycosyltransferase/glycogen phosphorylase"/>
    <property type="match status" value="1"/>
</dbReference>
<sequence>MLIIAALNLPYTATFQRESYSDAATASTTSAAAVSTDSPSLVNSAKSNAGDSAHVPFDLEPEHTENTVPEDFTQILKSRPVKTSSSEAEVNILMTQLKNTAFQSGLKGVSPGDYDAIYESERLATRENQGNGTFSQRRSRILRRLSSSYHGIDPDFSIEVNMNSNRGLYNALDSAYSRKLIPGCKYAGLTGLNTDAMSDTLKDTIAEGLLDKQCYPAFVSDKDKNGHYEHYCKQFLWPTFHCEIPDIPSGRHYEGYSWDSYVAVNRAIANKVIEAYEEGDIVWVHDYHLMLVPQMVRQKFPLAPIGFFMHVAFPSSEVFRCLAYRAELLNGVLAANMVAFHIPEYAHHFKMSLARILAVDITGPGVVETENHNTFILAYPMGIDTYNLGKIINLPDPESPVQQHRRVIRQRWPTQRIIAARDKLDPIRGLKQKMKAFDQFLTQNPEWASKVVLVQICTGANDNPDISLDSLVDQINSKHGDVASAVQPVVLLKQDVKFEQYLALLSEADGFCVSCLRDGMNLTCHEFVECSGRDRMGSLILSEFTGSASVFHDGALMINPWNQNQLAQAFKTCLEMTGEEKERRWRLLRAEVSKNPSYQWADVLTNRITVSWQDEISLQCLDPDVEQLQRLYHTPGDGKRLFFIELERPTSDEAKKVAQKLSGKYYELPGHDTTKPLADRTMSPVPVPVGGPYFSTRLSIINELMADKRNVVYIVSAESKKHMETMYRSIDGIGLIAELGKHVKLAGNATSDKRSGTWYSLPDQRNSEEWHEAMQPWVNTLRDRSMVASVRRTESTISVEFNISDDPEMKNRDLTMIGEYLSLINDHYARAFGVKTRHEGDTITLFRGDIGAFKEHAYNFVLQESQKTYDLLFLASHHLSPESDDSLFTWADKQSGTTARELVKILIGGLCAKAQYKVEGANALLSLIQTMLTKEEPREISSRSVSRRTRSSRASLY</sequence>
<dbReference type="Pfam" id="PF00982">
    <property type="entry name" value="Glyco_transf_20"/>
    <property type="match status" value="1"/>
</dbReference>
<dbReference type="GO" id="GO:0005992">
    <property type="term" value="P:trehalose biosynthetic process"/>
    <property type="evidence" value="ECO:0007669"/>
    <property type="project" value="InterPro"/>
</dbReference>
<gene>
    <name evidence="2" type="ORF">DASB73_011020</name>
</gene>
<dbReference type="GO" id="GO:0003825">
    <property type="term" value="F:alpha,alpha-trehalose-phosphate synthase (UDP-forming) activity"/>
    <property type="evidence" value="ECO:0007669"/>
    <property type="project" value="TreeGrafter"/>
</dbReference>
<comment type="caution">
    <text evidence="2">The sequence shown here is derived from an EMBL/GenBank/DDBJ whole genome shotgun (WGS) entry which is preliminary data.</text>
</comment>